<dbReference type="PANTHER" id="PTHR42748">
    <property type="entry name" value="NITROGEN METABOLITE REPRESSION PROTEIN NMRA FAMILY MEMBER"/>
    <property type="match status" value="1"/>
</dbReference>
<dbReference type="GO" id="GO:0005634">
    <property type="term" value="C:nucleus"/>
    <property type="evidence" value="ECO:0007669"/>
    <property type="project" value="TreeGrafter"/>
</dbReference>
<gene>
    <name evidence="4" type="ORF">EXIGLDRAFT_733596</name>
</gene>
<dbReference type="Gene3D" id="3.90.25.10">
    <property type="entry name" value="UDP-galactose 4-epimerase, domain 1"/>
    <property type="match status" value="1"/>
</dbReference>
<keyword evidence="2" id="KW-0521">NADP</keyword>
<keyword evidence="5" id="KW-1185">Reference proteome</keyword>
<dbReference type="CDD" id="cd05251">
    <property type="entry name" value="NmrA_like_SDR_a"/>
    <property type="match status" value="1"/>
</dbReference>
<protein>
    <submittedName>
        <fullName evidence="4">Nucleoside-diphosphate-sugar epimerase family protein</fullName>
    </submittedName>
</protein>
<sequence length="300" mass="32653">MSLQRILVTGATGKQGGATVRALVRANEASTSGPRFEILAVTRNPEGAAAKKLASLSNVKLVKGDLEDVPAIFKAAGSDIYGVYSVQVAMGGGANVVSEERQGKALADEAEKAGVKHFVYSSVDFGNIEGTTGIPHFDSKRRVEEHIKAKNGLKWTILRPVAFMDGFFDPQFATVFATLIKTKIRPNVKLQLIDSTDIGEFAVIAFANPEEYIGKTISIAGDELTYSEMSKAFEDVLGHPPKTTFSLVGTVINLMVKELRTMFAFFDKTGYKADVSRCKEIYPGLHSFRQYLETKKGESQ</sequence>
<dbReference type="InterPro" id="IPR036291">
    <property type="entry name" value="NAD(P)-bd_dom_sf"/>
</dbReference>
<dbReference type="OrthoDB" id="9997102at2759"/>
<proteinExistence type="inferred from homology"/>
<dbReference type="SUPFAM" id="SSF51735">
    <property type="entry name" value="NAD(P)-binding Rossmann-fold domains"/>
    <property type="match status" value="1"/>
</dbReference>
<dbReference type="STRING" id="1314781.A0A165KEZ9"/>
<name>A0A165KEZ9_EXIGL</name>
<reference evidence="4 5" key="1">
    <citation type="journal article" date="2016" name="Mol. Biol. Evol.">
        <title>Comparative Genomics of Early-Diverging Mushroom-Forming Fungi Provides Insights into the Origins of Lignocellulose Decay Capabilities.</title>
        <authorList>
            <person name="Nagy L.G."/>
            <person name="Riley R."/>
            <person name="Tritt A."/>
            <person name="Adam C."/>
            <person name="Daum C."/>
            <person name="Floudas D."/>
            <person name="Sun H."/>
            <person name="Yadav J.S."/>
            <person name="Pangilinan J."/>
            <person name="Larsson K.H."/>
            <person name="Matsuura K."/>
            <person name="Barry K."/>
            <person name="Labutti K."/>
            <person name="Kuo R."/>
            <person name="Ohm R.A."/>
            <person name="Bhattacharya S.S."/>
            <person name="Shirouzu T."/>
            <person name="Yoshinaga Y."/>
            <person name="Martin F.M."/>
            <person name="Grigoriev I.V."/>
            <person name="Hibbett D.S."/>
        </authorList>
    </citation>
    <scope>NUCLEOTIDE SEQUENCE [LARGE SCALE GENOMIC DNA]</scope>
    <source>
        <strain evidence="4 5">HHB12029</strain>
    </source>
</reference>
<comment type="similarity">
    <text evidence="1">Belongs to the NmrA-type oxidoreductase family.</text>
</comment>
<evidence type="ECO:0000313" key="4">
    <source>
        <dbReference type="EMBL" id="KZV96234.1"/>
    </source>
</evidence>
<feature type="domain" description="NmrA-like" evidence="3">
    <location>
        <begin position="4"/>
        <end position="280"/>
    </location>
</feature>
<dbReference type="Pfam" id="PF05368">
    <property type="entry name" value="NmrA"/>
    <property type="match status" value="1"/>
</dbReference>
<dbReference type="EMBL" id="KV425945">
    <property type="protein sequence ID" value="KZV96234.1"/>
    <property type="molecule type" value="Genomic_DNA"/>
</dbReference>
<dbReference type="AlphaFoldDB" id="A0A165KEZ9"/>
<dbReference type="Proteomes" id="UP000077266">
    <property type="component" value="Unassembled WGS sequence"/>
</dbReference>
<dbReference type="Gene3D" id="3.40.50.720">
    <property type="entry name" value="NAD(P)-binding Rossmann-like Domain"/>
    <property type="match status" value="1"/>
</dbReference>
<evidence type="ECO:0000259" key="3">
    <source>
        <dbReference type="Pfam" id="PF05368"/>
    </source>
</evidence>
<evidence type="ECO:0000256" key="1">
    <source>
        <dbReference type="ARBA" id="ARBA00006328"/>
    </source>
</evidence>
<evidence type="ECO:0000313" key="5">
    <source>
        <dbReference type="Proteomes" id="UP000077266"/>
    </source>
</evidence>
<dbReference type="InParanoid" id="A0A165KEZ9"/>
<dbReference type="InterPro" id="IPR008030">
    <property type="entry name" value="NmrA-like"/>
</dbReference>
<evidence type="ECO:0000256" key="2">
    <source>
        <dbReference type="ARBA" id="ARBA00022857"/>
    </source>
</evidence>
<dbReference type="InterPro" id="IPR051164">
    <property type="entry name" value="NmrA-like_oxidored"/>
</dbReference>
<dbReference type="PANTHER" id="PTHR42748:SF7">
    <property type="entry name" value="NMRA LIKE REDOX SENSOR 1-RELATED"/>
    <property type="match status" value="1"/>
</dbReference>
<organism evidence="4 5">
    <name type="scientific">Exidia glandulosa HHB12029</name>
    <dbReference type="NCBI Taxonomy" id="1314781"/>
    <lineage>
        <taxon>Eukaryota</taxon>
        <taxon>Fungi</taxon>
        <taxon>Dikarya</taxon>
        <taxon>Basidiomycota</taxon>
        <taxon>Agaricomycotina</taxon>
        <taxon>Agaricomycetes</taxon>
        <taxon>Auriculariales</taxon>
        <taxon>Exidiaceae</taxon>
        <taxon>Exidia</taxon>
    </lineage>
</organism>
<accession>A0A165KEZ9</accession>